<gene>
    <name evidence="3" type="ORF">BI198_09495</name>
</gene>
<dbReference type="OrthoDB" id="5765005at2"/>
<dbReference type="AlphaFoldDB" id="A0A1E7Q6S0"/>
<sequence>MLTPSESWQWNYCPKRDRLLLDLNDELQFCSPFSAAQLMAKPMQQALSINEAEVFWAIDNSLQALALPEAVRLELCLTGLSCAYLPLLAHKSWYFQQANNHSIELHSVVVVRGMNTQHALVISTDQESSTCLFLDSITTLAGKVLPRLHVVRLLNNRMSPLSKKNSLRYIA</sequence>
<protein>
    <recommendedName>
        <fullName evidence="5">Cell division protein ZapC</fullName>
    </recommendedName>
</protein>
<dbReference type="EMBL" id="MKEK01000001">
    <property type="protein sequence ID" value="OEY69773.1"/>
    <property type="molecule type" value="Genomic_DNA"/>
</dbReference>
<dbReference type="Pfam" id="PF07126">
    <property type="entry name" value="ZapC_C"/>
    <property type="match status" value="1"/>
</dbReference>
<reference evidence="4" key="1">
    <citation type="submission" date="2016-09" db="EMBL/GenBank/DDBJ databases">
        <authorList>
            <person name="Wan X."/>
            <person name="Hou S."/>
        </authorList>
    </citation>
    <scope>NUCLEOTIDE SEQUENCE [LARGE SCALE GENOMIC DNA]</scope>
    <source>
        <strain evidence="4">KH87</strain>
    </source>
</reference>
<accession>A0A1E7Q6S0</accession>
<evidence type="ECO:0000259" key="1">
    <source>
        <dbReference type="Pfam" id="PF07126"/>
    </source>
</evidence>
<feature type="domain" description="Cell-division protein ZapC C-terminal" evidence="1">
    <location>
        <begin position="91"/>
        <end position="163"/>
    </location>
</feature>
<evidence type="ECO:0008006" key="5">
    <source>
        <dbReference type="Google" id="ProtNLM"/>
    </source>
</evidence>
<name>A0A1E7Q6S0_9GAMM</name>
<dbReference type="InterPro" id="IPR048372">
    <property type="entry name" value="ZapC_C"/>
</dbReference>
<keyword evidence="4" id="KW-1185">Reference proteome</keyword>
<evidence type="ECO:0000259" key="2">
    <source>
        <dbReference type="Pfam" id="PF21083"/>
    </source>
</evidence>
<feature type="domain" description="Cell-division protein ZapC N-terminal" evidence="2">
    <location>
        <begin position="1"/>
        <end position="80"/>
    </location>
</feature>
<comment type="caution">
    <text evidence="3">The sequence shown here is derived from an EMBL/GenBank/DDBJ whole genome shotgun (WGS) entry which is preliminary data.</text>
</comment>
<dbReference type="InterPro" id="IPR048373">
    <property type="entry name" value="ZapC_N"/>
</dbReference>
<proteinExistence type="predicted"/>
<evidence type="ECO:0000313" key="4">
    <source>
        <dbReference type="Proteomes" id="UP000242258"/>
    </source>
</evidence>
<evidence type="ECO:0000313" key="3">
    <source>
        <dbReference type="EMBL" id="OEY69773.1"/>
    </source>
</evidence>
<organism evidence="3 4">
    <name type="scientific">Rheinheimera salexigens</name>
    <dbReference type="NCBI Taxonomy" id="1628148"/>
    <lineage>
        <taxon>Bacteria</taxon>
        <taxon>Pseudomonadati</taxon>
        <taxon>Pseudomonadota</taxon>
        <taxon>Gammaproteobacteria</taxon>
        <taxon>Chromatiales</taxon>
        <taxon>Chromatiaceae</taxon>
        <taxon>Rheinheimera</taxon>
    </lineage>
</organism>
<dbReference type="RefSeq" id="WP_070049343.1">
    <property type="nucleotide sequence ID" value="NZ_CBCSDO010000004.1"/>
</dbReference>
<dbReference type="Pfam" id="PF21083">
    <property type="entry name" value="ZapC_N"/>
    <property type="match status" value="1"/>
</dbReference>
<dbReference type="Proteomes" id="UP000242258">
    <property type="component" value="Unassembled WGS sequence"/>
</dbReference>
<dbReference type="STRING" id="1628148.BI198_09495"/>